<reference evidence="1" key="1">
    <citation type="submission" date="2020-12" db="EMBL/GenBank/DDBJ databases">
        <title>Metabolic potential, ecology and presence of endohyphal bacteria is reflected in genomic diversity of Mucoromycotina.</title>
        <authorList>
            <person name="Muszewska A."/>
            <person name="Okrasinska A."/>
            <person name="Steczkiewicz K."/>
            <person name="Drgas O."/>
            <person name="Orlowska M."/>
            <person name="Perlinska-Lenart U."/>
            <person name="Aleksandrzak-Piekarczyk T."/>
            <person name="Szatraj K."/>
            <person name="Zielenkiewicz U."/>
            <person name="Pilsyk S."/>
            <person name="Malc E."/>
            <person name="Mieczkowski P."/>
            <person name="Kruszewska J.S."/>
            <person name="Biernat P."/>
            <person name="Pawlowska J."/>
        </authorList>
    </citation>
    <scope>NUCLEOTIDE SEQUENCE</scope>
    <source>
        <strain evidence="1">WA0000017839</strain>
    </source>
</reference>
<evidence type="ECO:0000313" key="2">
    <source>
        <dbReference type="Proteomes" id="UP000603453"/>
    </source>
</evidence>
<proteinExistence type="predicted"/>
<dbReference type="Proteomes" id="UP000603453">
    <property type="component" value="Unassembled WGS sequence"/>
</dbReference>
<keyword evidence="2" id="KW-1185">Reference proteome</keyword>
<dbReference type="EMBL" id="JAEPRD010000054">
    <property type="protein sequence ID" value="KAG2203142.1"/>
    <property type="molecule type" value="Genomic_DNA"/>
</dbReference>
<dbReference type="AlphaFoldDB" id="A0A8H7R3E0"/>
<name>A0A8H7R3E0_9FUNG</name>
<organism evidence="1 2">
    <name type="scientific">Mucor saturninus</name>
    <dbReference type="NCBI Taxonomy" id="64648"/>
    <lineage>
        <taxon>Eukaryota</taxon>
        <taxon>Fungi</taxon>
        <taxon>Fungi incertae sedis</taxon>
        <taxon>Mucoromycota</taxon>
        <taxon>Mucoromycotina</taxon>
        <taxon>Mucoromycetes</taxon>
        <taxon>Mucorales</taxon>
        <taxon>Mucorineae</taxon>
        <taxon>Mucoraceae</taxon>
        <taxon>Mucor</taxon>
    </lineage>
</organism>
<accession>A0A8H7R3E0</accession>
<comment type="caution">
    <text evidence="1">The sequence shown here is derived from an EMBL/GenBank/DDBJ whole genome shotgun (WGS) entry which is preliminary data.</text>
</comment>
<protein>
    <submittedName>
        <fullName evidence="1">Uncharacterized protein</fullName>
    </submittedName>
</protein>
<evidence type="ECO:0000313" key="1">
    <source>
        <dbReference type="EMBL" id="KAG2203142.1"/>
    </source>
</evidence>
<sequence length="77" mass="8511">MVTTVPTVTDLSFSLASFTPTRFNIFCGNEEMDVLNPKYAGAVVVILERTQNQVFSGPLTLSRPKNKRAALLHNLTK</sequence>
<gene>
    <name evidence="1" type="ORF">INT47_004949</name>
</gene>